<name>A0AAE4CBN1_9ACTN</name>
<sequence>MSELGDFLRARRAALSPEEIGVPTHGATRRVPGLRREEVAMLAGVSTTYYARLEQGESHQMSDSVLDAVARALRLEQVERLHLARLAWPAQLVRRDPGPDRVRDSLRRMIEGNTEQAAGLLSRHADLLAGNRLFHTLFGLPPGRRVNLALWLFLDPAARDLHVDWPAAAVKMAAYLRMTASEWPGDPELAAVIGELSIGSAEFAELWARHPVRECLHGEYALRHPQVGELTLAEEALVVPDAAGQRLVVLTPAGSDPEWAARLRLLGSL</sequence>
<dbReference type="PROSITE" id="PS50943">
    <property type="entry name" value="HTH_CROC1"/>
    <property type="match status" value="1"/>
</dbReference>
<dbReference type="Gene3D" id="1.10.260.40">
    <property type="entry name" value="lambda repressor-like DNA-binding domains"/>
    <property type="match status" value="1"/>
</dbReference>
<proteinExistence type="predicted"/>
<dbReference type="GO" id="GO:0003677">
    <property type="term" value="F:DNA binding"/>
    <property type="evidence" value="ECO:0007669"/>
    <property type="project" value="InterPro"/>
</dbReference>
<dbReference type="RefSeq" id="WP_310371089.1">
    <property type="nucleotide sequence ID" value="NZ_JAVDYB010000001.1"/>
</dbReference>
<dbReference type="Pfam" id="PF17765">
    <property type="entry name" value="MLTR_LBD"/>
    <property type="match status" value="1"/>
</dbReference>
<feature type="domain" description="HTH cro/C1-type" evidence="1">
    <location>
        <begin position="33"/>
        <end position="81"/>
    </location>
</feature>
<dbReference type="SUPFAM" id="SSF47413">
    <property type="entry name" value="lambda repressor-like DNA-binding domains"/>
    <property type="match status" value="1"/>
</dbReference>
<evidence type="ECO:0000313" key="2">
    <source>
        <dbReference type="EMBL" id="MDR7278278.1"/>
    </source>
</evidence>
<dbReference type="PANTHER" id="PTHR35010">
    <property type="entry name" value="BLL4672 PROTEIN-RELATED"/>
    <property type="match status" value="1"/>
</dbReference>
<protein>
    <submittedName>
        <fullName evidence="2">Transcriptional regulator with XRE-family HTH domain</fullName>
    </submittedName>
</protein>
<dbReference type="InterPro" id="IPR010982">
    <property type="entry name" value="Lambda_DNA-bd_dom_sf"/>
</dbReference>
<comment type="caution">
    <text evidence="2">The sequence shown here is derived from an EMBL/GenBank/DDBJ whole genome shotgun (WGS) entry which is preliminary data.</text>
</comment>
<dbReference type="SMART" id="SM00530">
    <property type="entry name" value="HTH_XRE"/>
    <property type="match status" value="1"/>
</dbReference>
<dbReference type="EMBL" id="JAVDYB010000001">
    <property type="protein sequence ID" value="MDR7278278.1"/>
    <property type="molecule type" value="Genomic_DNA"/>
</dbReference>
<dbReference type="InterPro" id="IPR001387">
    <property type="entry name" value="Cro/C1-type_HTH"/>
</dbReference>
<organism evidence="2 3">
    <name type="scientific">Catenuloplanes atrovinosus</name>
    <dbReference type="NCBI Taxonomy" id="137266"/>
    <lineage>
        <taxon>Bacteria</taxon>
        <taxon>Bacillati</taxon>
        <taxon>Actinomycetota</taxon>
        <taxon>Actinomycetes</taxon>
        <taxon>Micromonosporales</taxon>
        <taxon>Micromonosporaceae</taxon>
        <taxon>Catenuloplanes</taxon>
    </lineage>
</organism>
<dbReference type="AlphaFoldDB" id="A0AAE4CBN1"/>
<dbReference type="InterPro" id="IPR041413">
    <property type="entry name" value="MLTR_LBD"/>
</dbReference>
<dbReference type="CDD" id="cd00093">
    <property type="entry name" value="HTH_XRE"/>
    <property type="match status" value="1"/>
</dbReference>
<accession>A0AAE4CBN1</accession>
<dbReference type="Proteomes" id="UP001183643">
    <property type="component" value="Unassembled WGS sequence"/>
</dbReference>
<dbReference type="PANTHER" id="PTHR35010:SF2">
    <property type="entry name" value="BLL4672 PROTEIN"/>
    <property type="match status" value="1"/>
</dbReference>
<evidence type="ECO:0000259" key="1">
    <source>
        <dbReference type="PROSITE" id="PS50943"/>
    </source>
</evidence>
<dbReference type="Gene3D" id="3.30.450.180">
    <property type="match status" value="1"/>
</dbReference>
<keyword evidence="3" id="KW-1185">Reference proteome</keyword>
<reference evidence="2" key="1">
    <citation type="submission" date="2023-07" db="EMBL/GenBank/DDBJ databases">
        <title>Sequencing the genomes of 1000 actinobacteria strains.</title>
        <authorList>
            <person name="Klenk H.-P."/>
        </authorList>
    </citation>
    <scope>NUCLEOTIDE SEQUENCE</scope>
    <source>
        <strain evidence="2">DSM 44707</strain>
    </source>
</reference>
<evidence type="ECO:0000313" key="3">
    <source>
        <dbReference type="Proteomes" id="UP001183643"/>
    </source>
</evidence>
<gene>
    <name evidence="2" type="ORF">J2S41_005056</name>
</gene>
<dbReference type="Pfam" id="PF13560">
    <property type="entry name" value="HTH_31"/>
    <property type="match status" value="1"/>
</dbReference>